<dbReference type="Gene3D" id="2.40.10.270">
    <property type="entry name" value="Bacteriophage SPP1 head-tail adaptor protein"/>
    <property type="match status" value="1"/>
</dbReference>
<reference evidence="1 2" key="1">
    <citation type="submission" date="2019-01" db="EMBL/GenBank/DDBJ databases">
        <title>The draft genome of Rhizobium sp. 24NR.</title>
        <authorList>
            <person name="Liu L."/>
            <person name="Liang L."/>
            <person name="Shi S."/>
            <person name="Xu L."/>
            <person name="Wang X."/>
            <person name="Li L."/>
            <person name="Zhang X."/>
        </authorList>
    </citation>
    <scope>NUCLEOTIDE SEQUENCE [LARGE SCALE GENOMIC DNA]</scope>
    <source>
        <strain evidence="1 2">24NR</strain>
    </source>
</reference>
<dbReference type="Proteomes" id="UP000287687">
    <property type="component" value="Unassembled WGS sequence"/>
</dbReference>
<sequence>MMVAFFDPGQMTARLDIEAPQPFADGQGGATLIWQVLASVWARIEPVSFVVAEDEAAAQTGTISHRIWLRFRDDVVAGQRLRKGMRVFTIKLVRDPDETRRYLVCQCEEDAR</sequence>
<comment type="caution">
    <text evidence="1">The sequence shown here is derived from an EMBL/GenBank/DDBJ whole genome shotgun (WGS) entry which is preliminary data.</text>
</comment>
<dbReference type="OrthoDB" id="7570189at2"/>
<evidence type="ECO:0000313" key="1">
    <source>
        <dbReference type="EMBL" id="RWX76012.1"/>
    </source>
</evidence>
<proteinExistence type="predicted"/>
<evidence type="ECO:0000313" key="2">
    <source>
        <dbReference type="Proteomes" id="UP000287687"/>
    </source>
</evidence>
<gene>
    <name evidence="1" type="ORF">EPK99_20345</name>
</gene>
<dbReference type="Pfam" id="PF05521">
    <property type="entry name" value="Phage_HCP"/>
    <property type="match status" value="1"/>
</dbReference>
<keyword evidence="2" id="KW-1185">Reference proteome</keyword>
<dbReference type="AlphaFoldDB" id="A0A3S3S3T9"/>
<dbReference type="NCBIfam" id="TIGR01563">
    <property type="entry name" value="gp16_SPP1"/>
    <property type="match status" value="1"/>
</dbReference>
<protein>
    <submittedName>
        <fullName evidence="1">Head-tail adaptor protein</fullName>
    </submittedName>
</protein>
<organism evidence="1 2">
    <name type="scientific">Neorhizobium lilium</name>
    <dbReference type="NCBI Taxonomy" id="2503024"/>
    <lineage>
        <taxon>Bacteria</taxon>
        <taxon>Pseudomonadati</taxon>
        <taxon>Pseudomonadota</taxon>
        <taxon>Alphaproteobacteria</taxon>
        <taxon>Hyphomicrobiales</taxon>
        <taxon>Rhizobiaceae</taxon>
        <taxon>Rhizobium/Agrobacterium group</taxon>
        <taxon>Neorhizobium</taxon>
    </lineage>
</organism>
<dbReference type="InterPro" id="IPR038666">
    <property type="entry name" value="SSP1_head-tail_sf"/>
</dbReference>
<dbReference type="InterPro" id="IPR008767">
    <property type="entry name" value="Phage_SPP1_head-tail_adaptor"/>
</dbReference>
<dbReference type="EMBL" id="SBIP01000004">
    <property type="protein sequence ID" value="RWX76012.1"/>
    <property type="molecule type" value="Genomic_DNA"/>
</dbReference>
<accession>A0A3S3S3T9</accession>
<name>A0A3S3S3T9_9HYPH</name>